<accession>A0A9N9GRZ1</accession>
<feature type="non-terminal residue" evidence="1">
    <location>
        <position position="1"/>
    </location>
</feature>
<dbReference type="EMBL" id="CAJVPS010006874">
    <property type="protein sequence ID" value="CAG8629459.1"/>
    <property type="molecule type" value="Genomic_DNA"/>
</dbReference>
<evidence type="ECO:0000313" key="2">
    <source>
        <dbReference type="Proteomes" id="UP000789508"/>
    </source>
</evidence>
<feature type="non-terminal residue" evidence="1">
    <location>
        <position position="164"/>
    </location>
</feature>
<comment type="caution">
    <text evidence="1">The sequence shown here is derived from an EMBL/GenBank/DDBJ whole genome shotgun (WGS) entry which is preliminary data.</text>
</comment>
<dbReference type="AlphaFoldDB" id="A0A9N9GRZ1"/>
<reference evidence="1" key="1">
    <citation type="submission" date="2021-06" db="EMBL/GenBank/DDBJ databases">
        <authorList>
            <person name="Kallberg Y."/>
            <person name="Tangrot J."/>
            <person name="Rosling A."/>
        </authorList>
    </citation>
    <scope>NUCLEOTIDE SEQUENCE</scope>
    <source>
        <strain evidence="1">FL130A</strain>
    </source>
</reference>
<protein>
    <submittedName>
        <fullName evidence="1">4381_t:CDS:1</fullName>
    </submittedName>
</protein>
<proteinExistence type="predicted"/>
<evidence type="ECO:0000313" key="1">
    <source>
        <dbReference type="EMBL" id="CAG8629459.1"/>
    </source>
</evidence>
<gene>
    <name evidence="1" type="ORF">ALEPTO_LOCUS9296</name>
</gene>
<keyword evidence="2" id="KW-1185">Reference proteome</keyword>
<organism evidence="1 2">
    <name type="scientific">Ambispora leptoticha</name>
    <dbReference type="NCBI Taxonomy" id="144679"/>
    <lineage>
        <taxon>Eukaryota</taxon>
        <taxon>Fungi</taxon>
        <taxon>Fungi incertae sedis</taxon>
        <taxon>Mucoromycota</taxon>
        <taxon>Glomeromycotina</taxon>
        <taxon>Glomeromycetes</taxon>
        <taxon>Archaeosporales</taxon>
        <taxon>Ambisporaceae</taxon>
        <taxon>Ambispora</taxon>
    </lineage>
</organism>
<name>A0A9N9GRZ1_9GLOM</name>
<dbReference type="Proteomes" id="UP000789508">
    <property type="component" value="Unassembled WGS sequence"/>
</dbReference>
<sequence length="164" mass="19145">CIENFPLINETKGAFFPLVKDRIKIDDEEEHDKFDNEKEHDKFDDEEEHDKFNDMKDEFEKRYPNAFNALHSSNPSVVSKFPTIGNKVKAIIDYIAKIERIEVLGDLTGVKGIKSTTIENIIRLLPKFKNELQKLQELENKMKGRFKKNILMLLTCCTRAIRIS</sequence>